<dbReference type="CDD" id="cd01389">
    <property type="entry name" value="HMG-box_ROX1-like"/>
    <property type="match status" value="1"/>
</dbReference>
<proteinExistence type="predicted"/>
<dbReference type="AlphaFoldDB" id="A0A162QNT7"/>
<dbReference type="InterPro" id="IPR009071">
    <property type="entry name" value="HMG_box_dom"/>
</dbReference>
<gene>
    <name evidence="6" type="ORF">MUCCIDRAFT_161248</name>
</gene>
<dbReference type="PANTHER" id="PTHR10270:SF161">
    <property type="entry name" value="SEX-DETERMINING REGION Y PROTEIN"/>
    <property type="match status" value="1"/>
</dbReference>
<keyword evidence="3" id="KW-0539">Nucleus</keyword>
<organism evidence="6 7">
    <name type="scientific">Mucor lusitanicus CBS 277.49</name>
    <dbReference type="NCBI Taxonomy" id="747725"/>
    <lineage>
        <taxon>Eukaryota</taxon>
        <taxon>Fungi</taxon>
        <taxon>Fungi incertae sedis</taxon>
        <taxon>Mucoromycota</taxon>
        <taxon>Mucoromycotina</taxon>
        <taxon>Mucoromycetes</taxon>
        <taxon>Mucorales</taxon>
        <taxon>Mucorineae</taxon>
        <taxon>Mucoraceae</taxon>
        <taxon>Mucor</taxon>
    </lineage>
</organism>
<evidence type="ECO:0000259" key="5">
    <source>
        <dbReference type="PROSITE" id="PS50118"/>
    </source>
</evidence>
<dbReference type="VEuPathDB" id="FungiDB:MUCCIDRAFT_161248"/>
<dbReference type="OrthoDB" id="6247875at2759"/>
<feature type="domain" description="HMG box" evidence="5">
    <location>
        <begin position="271"/>
        <end position="339"/>
    </location>
</feature>
<evidence type="ECO:0000256" key="4">
    <source>
        <dbReference type="SAM" id="MobiDB-lite"/>
    </source>
</evidence>
<keyword evidence="7" id="KW-1185">Reference proteome</keyword>
<dbReference type="SMART" id="SM00398">
    <property type="entry name" value="HMG"/>
    <property type="match status" value="1"/>
</dbReference>
<feature type="region of interest" description="Disordered" evidence="4">
    <location>
        <begin position="75"/>
        <end position="103"/>
    </location>
</feature>
<evidence type="ECO:0000256" key="1">
    <source>
        <dbReference type="ARBA" id="ARBA00023125"/>
    </source>
</evidence>
<feature type="DNA-binding region" description="HMG box" evidence="3">
    <location>
        <begin position="271"/>
        <end position="339"/>
    </location>
</feature>
<comment type="caution">
    <text evidence="6">The sequence shown here is derived from an EMBL/GenBank/DDBJ whole genome shotgun (WGS) entry which is preliminary data.</text>
</comment>
<feature type="compositionally biased region" description="Low complexity" evidence="4">
    <location>
        <begin position="354"/>
        <end position="368"/>
    </location>
</feature>
<dbReference type="GO" id="GO:0005634">
    <property type="term" value="C:nucleus"/>
    <property type="evidence" value="ECO:0007669"/>
    <property type="project" value="UniProtKB-UniRule"/>
</dbReference>
<feature type="compositionally biased region" description="Polar residues" evidence="4">
    <location>
        <begin position="93"/>
        <end position="103"/>
    </location>
</feature>
<evidence type="ECO:0000313" key="6">
    <source>
        <dbReference type="EMBL" id="OAD04510.1"/>
    </source>
</evidence>
<dbReference type="Proteomes" id="UP000077051">
    <property type="component" value="Unassembled WGS sequence"/>
</dbReference>
<accession>A0A162QNT7</accession>
<protein>
    <recommendedName>
        <fullName evidence="5">HMG box domain-containing protein</fullName>
    </recommendedName>
</protein>
<dbReference type="GO" id="GO:0030154">
    <property type="term" value="P:cell differentiation"/>
    <property type="evidence" value="ECO:0007669"/>
    <property type="project" value="TreeGrafter"/>
</dbReference>
<dbReference type="EMBL" id="AMYB01000003">
    <property type="protein sequence ID" value="OAD04510.1"/>
    <property type="molecule type" value="Genomic_DNA"/>
</dbReference>
<dbReference type="SUPFAM" id="SSF47095">
    <property type="entry name" value="HMG-box"/>
    <property type="match status" value="1"/>
</dbReference>
<dbReference type="InterPro" id="IPR036910">
    <property type="entry name" value="HMG_box_dom_sf"/>
</dbReference>
<dbReference type="STRING" id="747725.A0A162QNT7"/>
<sequence>MNMHRILASPESSTLELAPIHDMTSSFNKPTTSLNRPPAFLEPAPITENYRCDGTFVPRIYSAFSANLKDVPSLVPSSASSISSDASNPPSPRSTVNSFQPHTCNNNTSQIPCRHASLLQSIQPRPNNASKCPVAHPSSPSSNWARNTNNVMVDASGLPLSPTMMAASAAANAASAQNHTGSIVENTFLNSLSLSSDDDNSRKRQRLDNDENNAHVAATAAAAAPPPSVSANPGSSESSFARVSFMVHGTAKRTCPMGADQRMFLTKNAHIKRPRNAWIHFRCHYGQALKSQDPTLRAEEISKRASRRWARLSENEKKPWHDLAEQDKQAHKAAFPEYRYCPRRSNTAAMIASQNAVKNKQQQQQQDDAVYKSISSRV</sequence>
<dbReference type="PROSITE" id="PS50118">
    <property type="entry name" value="HMG_BOX_2"/>
    <property type="match status" value="1"/>
</dbReference>
<dbReference type="GO" id="GO:0000122">
    <property type="term" value="P:negative regulation of transcription by RNA polymerase II"/>
    <property type="evidence" value="ECO:0007669"/>
    <property type="project" value="TreeGrafter"/>
</dbReference>
<feature type="region of interest" description="Disordered" evidence="4">
    <location>
        <begin position="354"/>
        <end position="378"/>
    </location>
</feature>
<feature type="compositionally biased region" description="Low complexity" evidence="4">
    <location>
        <begin position="75"/>
        <end position="88"/>
    </location>
</feature>
<dbReference type="GO" id="GO:0001228">
    <property type="term" value="F:DNA-binding transcription activator activity, RNA polymerase II-specific"/>
    <property type="evidence" value="ECO:0007669"/>
    <property type="project" value="TreeGrafter"/>
</dbReference>
<evidence type="ECO:0000256" key="3">
    <source>
        <dbReference type="PROSITE-ProRule" id="PRU00267"/>
    </source>
</evidence>
<dbReference type="GO" id="GO:0000978">
    <property type="term" value="F:RNA polymerase II cis-regulatory region sequence-specific DNA binding"/>
    <property type="evidence" value="ECO:0007669"/>
    <property type="project" value="TreeGrafter"/>
</dbReference>
<dbReference type="PANTHER" id="PTHR10270">
    <property type="entry name" value="SOX TRANSCRIPTION FACTOR"/>
    <property type="match status" value="1"/>
</dbReference>
<name>A0A162QNT7_MUCCL</name>
<evidence type="ECO:0000256" key="2">
    <source>
        <dbReference type="ARBA" id="ARBA00023163"/>
    </source>
</evidence>
<evidence type="ECO:0000313" key="7">
    <source>
        <dbReference type="Proteomes" id="UP000077051"/>
    </source>
</evidence>
<dbReference type="Pfam" id="PF00505">
    <property type="entry name" value="HMG_box"/>
    <property type="match status" value="1"/>
</dbReference>
<dbReference type="InterPro" id="IPR050140">
    <property type="entry name" value="SRY-related_HMG-box_TF-like"/>
</dbReference>
<keyword evidence="1 3" id="KW-0238">DNA-binding</keyword>
<reference evidence="6 7" key="1">
    <citation type="submission" date="2015-06" db="EMBL/GenBank/DDBJ databases">
        <title>Expansion of signal transduction pathways in fungi by whole-genome duplication.</title>
        <authorList>
            <consortium name="DOE Joint Genome Institute"/>
            <person name="Corrochano L.M."/>
            <person name="Kuo A."/>
            <person name="Marcet-Houben M."/>
            <person name="Polaino S."/>
            <person name="Salamov A."/>
            <person name="Villalobos J.M."/>
            <person name="Alvarez M.I."/>
            <person name="Avalos J."/>
            <person name="Benito E.P."/>
            <person name="Benoit I."/>
            <person name="Burger G."/>
            <person name="Camino L.P."/>
            <person name="Canovas D."/>
            <person name="Cerda-Olmedo E."/>
            <person name="Cheng J.-F."/>
            <person name="Dominguez A."/>
            <person name="Elias M."/>
            <person name="Eslava A.P."/>
            <person name="Glaser F."/>
            <person name="Grimwood J."/>
            <person name="Gutierrez G."/>
            <person name="Heitman J."/>
            <person name="Henrissat B."/>
            <person name="Iturriaga E.A."/>
            <person name="Lang B.F."/>
            <person name="Lavin J.L."/>
            <person name="Lee S."/>
            <person name="Li W."/>
            <person name="Lindquist E."/>
            <person name="Lopez-Garcia S."/>
            <person name="Luque E.M."/>
            <person name="Marcos A.T."/>
            <person name="Martin J."/>
            <person name="Mccluskey K."/>
            <person name="Medina H.R."/>
            <person name="Miralles-Duran A."/>
            <person name="Miyazaki A."/>
            <person name="Munoz-Torres E."/>
            <person name="Oguiza J.A."/>
            <person name="Ohm R."/>
            <person name="Olmedo M."/>
            <person name="Orejas M."/>
            <person name="Ortiz-Castellanos L."/>
            <person name="Pisabarro A.G."/>
            <person name="Rodriguez-Romero J."/>
            <person name="Ruiz-Herrera J."/>
            <person name="Ruiz-Vazquez R."/>
            <person name="Sanz C."/>
            <person name="Schackwitz W."/>
            <person name="Schmutz J."/>
            <person name="Shahriari M."/>
            <person name="Shelest E."/>
            <person name="Silva-Franco F."/>
            <person name="Soanes D."/>
            <person name="Syed K."/>
            <person name="Tagua V.G."/>
            <person name="Talbot N.J."/>
            <person name="Thon M."/>
            <person name="De Vries R.P."/>
            <person name="Wiebenga A."/>
            <person name="Yadav J.S."/>
            <person name="Braun E.L."/>
            <person name="Baker S."/>
            <person name="Garre V."/>
            <person name="Horwitz B."/>
            <person name="Torres-Martinez S."/>
            <person name="Idnurm A."/>
            <person name="Herrera-Estrella A."/>
            <person name="Gabaldon T."/>
            <person name="Grigoriev I.V."/>
        </authorList>
    </citation>
    <scope>NUCLEOTIDE SEQUENCE [LARGE SCALE GENOMIC DNA]</scope>
    <source>
        <strain evidence="6 7">CBS 277.49</strain>
    </source>
</reference>
<feature type="region of interest" description="Disordered" evidence="4">
    <location>
        <begin position="124"/>
        <end position="146"/>
    </location>
</feature>
<keyword evidence="2" id="KW-0804">Transcription</keyword>
<dbReference type="Gene3D" id="1.10.30.10">
    <property type="entry name" value="High mobility group box domain"/>
    <property type="match status" value="1"/>
</dbReference>